<keyword evidence="4 5" id="KW-0408">Iron</keyword>
<comment type="similarity">
    <text evidence="2 6">Belongs to the cytochrome P450 family.</text>
</comment>
<dbReference type="PROSITE" id="PS00086">
    <property type="entry name" value="CYTOCHROME_P450"/>
    <property type="match status" value="1"/>
</dbReference>
<evidence type="ECO:0000256" key="3">
    <source>
        <dbReference type="ARBA" id="ARBA00022723"/>
    </source>
</evidence>
<name>A0A9W8MSL9_9AGAR</name>
<feature type="binding site" description="axial binding residue" evidence="5">
    <location>
        <position position="35"/>
    </location>
    <ligand>
        <name>heme</name>
        <dbReference type="ChEBI" id="CHEBI:30413"/>
    </ligand>
    <ligandPart>
        <name>Fe</name>
        <dbReference type="ChEBI" id="CHEBI:18248"/>
    </ligandPart>
</feature>
<dbReference type="EMBL" id="JANKHO010000699">
    <property type="protein sequence ID" value="KAJ3507055.1"/>
    <property type="molecule type" value="Genomic_DNA"/>
</dbReference>
<sequence length="95" mass="10893">MYTDENGEKIDYGFGAVSKGTESPYQPFGAGKHRCIGEHFAYLQLGVLISTIVRAMELRIDRVPDHNYHTMIVMPKTPRLISYRRRAANQSIIRH</sequence>
<keyword evidence="5 6" id="KW-0349">Heme</keyword>
<dbReference type="OrthoDB" id="1055148at2759"/>
<comment type="caution">
    <text evidence="7">The sequence shown here is derived from an EMBL/GenBank/DDBJ whole genome shotgun (WGS) entry which is preliminary data.</text>
</comment>
<dbReference type="Proteomes" id="UP001148786">
    <property type="component" value="Unassembled WGS sequence"/>
</dbReference>
<evidence type="ECO:0000313" key="7">
    <source>
        <dbReference type="EMBL" id="KAJ3507055.1"/>
    </source>
</evidence>
<organism evidence="7 8">
    <name type="scientific">Agrocybe chaxingu</name>
    <dbReference type="NCBI Taxonomy" id="84603"/>
    <lineage>
        <taxon>Eukaryota</taxon>
        <taxon>Fungi</taxon>
        <taxon>Dikarya</taxon>
        <taxon>Basidiomycota</taxon>
        <taxon>Agaricomycotina</taxon>
        <taxon>Agaricomycetes</taxon>
        <taxon>Agaricomycetidae</taxon>
        <taxon>Agaricales</taxon>
        <taxon>Agaricineae</taxon>
        <taxon>Strophariaceae</taxon>
        <taxon>Agrocybe</taxon>
    </lineage>
</organism>
<keyword evidence="6" id="KW-0560">Oxidoreductase</keyword>
<dbReference type="GO" id="GO:0016705">
    <property type="term" value="F:oxidoreductase activity, acting on paired donors, with incorporation or reduction of molecular oxygen"/>
    <property type="evidence" value="ECO:0007669"/>
    <property type="project" value="InterPro"/>
</dbReference>
<dbReference type="InterPro" id="IPR002403">
    <property type="entry name" value="Cyt_P450_E_grp-IV"/>
</dbReference>
<dbReference type="GO" id="GO:0005506">
    <property type="term" value="F:iron ion binding"/>
    <property type="evidence" value="ECO:0007669"/>
    <property type="project" value="InterPro"/>
</dbReference>
<keyword evidence="3 5" id="KW-0479">Metal-binding</keyword>
<protein>
    <recommendedName>
        <fullName evidence="9">Cytochrome P450</fullName>
    </recommendedName>
</protein>
<evidence type="ECO:0000256" key="4">
    <source>
        <dbReference type="ARBA" id="ARBA00023004"/>
    </source>
</evidence>
<dbReference type="PRINTS" id="PR00465">
    <property type="entry name" value="EP450IV"/>
</dbReference>
<evidence type="ECO:0000256" key="2">
    <source>
        <dbReference type="ARBA" id="ARBA00010617"/>
    </source>
</evidence>
<comment type="cofactor">
    <cofactor evidence="1 5">
        <name>heme</name>
        <dbReference type="ChEBI" id="CHEBI:30413"/>
    </cofactor>
</comment>
<dbReference type="InterPro" id="IPR036396">
    <property type="entry name" value="Cyt_P450_sf"/>
</dbReference>
<dbReference type="GO" id="GO:0004497">
    <property type="term" value="F:monooxygenase activity"/>
    <property type="evidence" value="ECO:0007669"/>
    <property type="project" value="UniProtKB-KW"/>
</dbReference>
<keyword evidence="8" id="KW-1185">Reference proteome</keyword>
<dbReference type="InterPro" id="IPR017972">
    <property type="entry name" value="Cyt_P450_CS"/>
</dbReference>
<dbReference type="AlphaFoldDB" id="A0A9W8MSL9"/>
<evidence type="ECO:0000256" key="6">
    <source>
        <dbReference type="RuleBase" id="RU000461"/>
    </source>
</evidence>
<evidence type="ECO:0000256" key="1">
    <source>
        <dbReference type="ARBA" id="ARBA00001971"/>
    </source>
</evidence>
<reference evidence="7" key="1">
    <citation type="submission" date="2022-07" db="EMBL/GenBank/DDBJ databases">
        <title>Genome Sequence of Agrocybe chaxingu.</title>
        <authorList>
            <person name="Buettner E."/>
        </authorList>
    </citation>
    <scope>NUCLEOTIDE SEQUENCE</scope>
    <source>
        <strain evidence="7">MP-N11</strain>
    </source>
</reference>
<dbReference type="Pfam" id="PF00067">
    <property type="entry name" value="p450"/>
    <property type="match status" value="1"/>
</dbReference>
<evidence type="ECO:0000313" key="8">
    <source>
        <dbReference type="Proteomes" id="UP001148786"/>
    </source>
</evidence>
<evidence type="ECO:0000256" key="5">
    <source>
        <dbReference type="PIRSR" id="PIRSR602403-1"/>
    </source>
</evidence>
<proteinExistence type="inferred from homology"/>
<gene>
    <name evidence="7" type="ORF">NLJ89_g6513</name>
</gene>
<dbReference type="SUPFAM" id="SSF48264">
    <property type="entry name" value="Cytochrome P450"/>
    <property type="match status" value="1"/>
</dbReference>
<evidence type="ECO:0008006" key="9">
    <source>
        <dbReference type="Google" id="ProtNLM"/>
    </source>
</evidence>
<accession>A0A9W8MSL9</accession>
<dbReference type="InterPro" id="IPR001128">
    <property type="entry name" value="Cyt_P450"/>
</dbReference>
<dbReference type="GO" id="GO:0020037">
    <property type="term" value="F:heme binding"/>
    <property type="evidence" value="ECO:0007669"/>
    <property type="project" value="InterPro"/>
</dbReference>
<dbReference type="Gene3D" id="1.10.630.10">
    <property type="entry name" value="Cytochrome P450"/>
    <property type="match status" value="1"/>
</dbReference>
<keyword evidence="6" id="KW-0503">Monooxygenase</keyword>